<comment type="subcellular location">
    <subcellularLocation>
        <location evidence="2">Endoplasmic reticulum</location>
    </subcellularLocation>
    <subcellularLocation>
        <location evidence="3">Membrane</location>
    </subcellularLocation>
    <subcellularLocation>
        <location evidence="1">Mitochondrion</location>
    </subcellularLocation>
</comment>
<dbReference type="EMBL" id="JAULSV010000004">
    <property type="protein sequence ID" value="KAK0647014.1"/>
    <property type="molecule type" value="Genomic_DNA"/>
</dbReference>
<evidence type="ECO:0000256" key="1">
    <source>
        <dbReference type="ARBA" id="ARBA00004173"/>
    </source>
</evidence>
<keyword evidence="11" id="KW-1185">Reference proteome</keyword>
<dbReference type="Proteomes" id="UP001174936">
    <property type="component" value="Unassembled WGS sequence"/>
</dbReference>
<protein>
    <recommendedName>
        <fullName evidence="9">DUF676 domain-containing protein</fullName>
    </recommendedName>
</protein>
<feature type="region of interest" description="Disordered" evidence="8">
    <location>
        <begin position="349"/>
        <end position="390"/>
    </location>
</feature>
<dbReference type="GO" id="GO:0016020">
    <property type="term" value="C:membrane"/>
    <property type="evidence" value="ECO:0007669"/>
    <property type="project" value="UniProtKB-SubCell"/>
</dbReference>
<evidence type="ECO:0000256" key="5">
    <source>
        <dbReference type="ARBA" id="ARBA00022824"/>
    </source>
</evidence>
<feature type="compositionally biased region" description="Low complexity" evidence="8">
    <location>
        <begin position="279"/>
        <end position="289"/>
    </location>
</feature>
<evidence type="ECO:0000256" key="2">
    <source>
        <dbReference type="ARBA" id="ARBA00004240"/>
    </source>
</evidence>
<dbReference type="GO" id="GO:0005739">
    <property type="term" value="C:mitochondrion"/>
    <property type="evidence" value="ECO:0007669"/>
    <property type="project" value="UniProtKB-SubCell"/>
</dbReference>
<feature type="region of interest" description="Disordered" evidence="8">
    <location>
        <begin position="275"/>
        <end position="295"/>
    </location>
</feature>
<keyword evidence="5" id="KW-0256">Endoplasmic reticulum</keyword>
<dbReference type="AlphaFoldDB" id="A0AA40CS05"/>
<evidence type="ECO:0000259" key="9">
    <source>
        <dbReference type="Pfam" id="PF05057"/>
    </source>
</evidence>
<organism evidence="10 11">
    <name type="scientific">Cercophora newfieldiana</name>
    <dbReference type="NCBI Taxonomy" id="92897"/>
    <lineage>
        <taxon>Eukaryota</taxon>
        <taxon>Fungi</taxon>
        <taxon>Dikarya</taxon>
        <taxon>Ascomycota</taxon>
        <taxon>Pezizomycotina</taxon>
        <taxon>Sordariomycetes</taxon>
        <taxon>Sordariomycetidae</taxon>
        <taxon>Sordariales</taxon>
        <taxon>Lasiosphaeriaceae</taxon>
        <taxon>Cercophora</taxon>
    </lineage>
</organism>
<evidence type="ECO:0000256" key="8">
    <source>
        <dbReference type="SAM" id="MobiDB-lite"/>
    </source>
</evidence>
<keyword evidence="7" id="KW-0472">Membrane</keyword>
<evidence type="ECO:0000256" key="6">
    <source>
        <dbReference type="ARBA" id="ARBA00023128"/>
    </source>
</evidence>
<evidence type="ECO:0000313" key="11">
    <source>
        <dbReference type="Proteomes" id="UP001174936"/>
    </source>
</evidence>
<dbReference type="InterPro" id="IPR052374">
    <property type="entry name" value="SERAC1"/>
</dbReference>
<name>A0AA40CS05_9PEZI</name>
<comment type="caution">
    <text evidence="10">The sequence shown here is derived from an EMBL/GenBank/DDBJ whole genome shotgun (WGS) entry which is preliminary data.</text>
</comment>
<gene>
    <name evidence="10" type="ORF">B0T16DRAFT_391337</name>
</gene>
<comment type="similarity">
    <text evidence="4">Belongs to the putative lipase ROG1 family.</text>
</comment>
<sequence length="390" mass="42155">MSSQKKNMGLKVLHDPKNSIADLVLVHGLNGHPIDTWTYIETLEDGSKLSVCWPKDLLPRVQPRIRVLSFGYSGDIYENNSVAGIRGNATSLLVHLKLRREDLDEKRPIIFLAHCLGGLIVKQAMCYADNKSQYSMIASATRGILFFGTPHFGADKNQWLAIVEALGKASAKTKGKPSTLVADMTSNSRALTAISEDFVHIAPKYAIKSAYETRELATIKMLVVPKMSTQMFGGAGEDAVAVDADHISMCQFSGEDDVDFEMTWRFIREAAESGVNQTSSSSISASRQSPEAEFLGTQAQAGHTQINNFIYIDASNMVQRSANPAFATRNDTTMLPSIMASGERFLPLAPSSREMPAPLALPAPAPAPPTGSSESRDASPFGSTCPCPGP</sequence>
<dbReference type="PANTHER" id="PTHR48182:SF2">
    <property type="entry name" value="PROTEIN SERAC1"/>
    <property type="match status" value="1"/>
</dbReference>
<evidence type="ECO:0000256" key="3">
    <source>
        <dbReference type="ARBA" id="ARBA00004370"/>
    </source>
</evidence>
<feature type="compositionally biased region" description="Pro residues" evidence="8">
    <location>
        <begin position="359"/>
        <end position="369"/>
    </location>
</feature>
<reference evidence="10" key="1">
    <citation type="submission" date="2023-06" db="EMBL/GenBank/DDBJ databases">
        <title>Genome-scale phylogeny and comparative genomics of the fungal order Sordariales.</title>
        <authorList>
            <consortium name="Lawrence Berkeley National Laboratory"/>
            <person name="Hensen N."/>
            <person name="Bonometti L."/>
            <person name="Westerberg I."/>
            <person name="Brannstrom I.O."/>
            <person name="Guillou S."/>
            <person name="Cros-Aarteil S."/>
            <person name="Calhoun S."/>
            <person name="Haridas S."/>
            <person name="Kuo A."/>
            <person name="Mondo S."/>
            <person name="Pangilinan J."/>
            <person name="Riley R."/>
            <person name="Labutti K."/>
            <person name="Andreopoulos B."/>
            <person name="Lipzen A."/>
            <person name="Chen C."/>
            <person name="Yanf M."/>
            <person name="Daum C."/>
            <person name="Ng V."/>
            <person name="Clum A."/>
            <person name="Steindorff A."/>
            <person name="Ohm R."/>
            <person name="Martin F."/>
            <person name="Silar P."/>
            <person name="Natvig D."/>
            <person name="Lalanne C."/>
            <person name="Gautier V."/>
            <person name="Ament-Velasquez S.L."/>
            <person name="Kruys A."/>
            <person name="Hutchinson M.I."/>
            <person name="Powell A.J."/>
            <person name="Barry K."/>
            <person name="Miller A.N."/>
            <person name="Grigoriev I.V."/>
            <person name="Debuchy R."/>
            <person name="Gladieux P."/>
            <person name="Thoren M.H."/>
            <person name="Johannesson H."/>
        </authorList>
    </citation>
    <scope>NUCLEOTIDE SEQUENCE</scope>
    <source>
        <strain evidence="10">SMH2532-1</strain>
    </source>
</reference>
<evidence type="ECO:0000256" key="7">
    <source>
        <dbReference type="ARBA" id="ARBA00023136"/>
    </source>
</evidence>
<dbReference type="Gene3D" id="3.40.50.1820">
    <property type="entry name" value="alpha/beta hydrolase"/>
    <property type="match status" value="1"/>
</dbReference>
<evidence type="ECO:0000313" key="10">
    <source>
        <dbReference type="EMBL" id="KAK0647014.1"/>
    </source>
</evidence>
<dbReference type="GO" id="GO:0005783">
    <property type="term" value="C:endoplasmic reticulum"/>
    <property type="evidence" value="ECO:0007669"/>
    <property type="project" value="UniProtKB-SubCell"/>
</dbReference>
<keyword evidence="6" id="KW-0496">Mitochondrion</keyword>
<dbReference type="Pfam" id="PF05057">
    <property type="entry name" value="DUF676"/>
    <property type="match status" value="1"/>
</dbReference>
<dbReference type="PANTHER" id="PTHR48182">
    <property type="entry name" value="PROTEIN SERAC1"/>
    <property type="match status" value="1"/>
</dbReference>
<feature type="domain" description="DUF676" evidence="9">
    <location>
        <begin position="24"/>
        <end position="168"/>
    </location>
</feature>
<dbReference type="InterPro" id="IPR007751">
    <property type="entry name" value="DUF676_lipase-like"/>
</dbReference>
<dbReference type="InterPro" id="IPR029058">
    <property type="entry name" value="AB_hydrolase_fold"/>
</dbReference>
<accession>A0AA40CS05</accession>
<dbReference type="SUPFAM" id="SSF53474">
    <property type="entry name" value="alpha/beta-Hydrolases"/>
    <property type="match status" value="1"/>
</dbReference>
<evidence type="ECO:0000256" key="4">
    <source>
        <dbReference type="ARBA" id="ARBA00007920"/>
    </source>
</evidence>
<proteinExistence type="inferred from homology"/>